<dbReference type="InterPro" id="IPR028066">
    <property type="entry name" value="TMEM187"/>
</dbReference>
<accession>A0AAE0VLH1</accession>
<sequence>MSYDVNGNRSSLILKLMFCQALNELGDNFTVKKPSTTSITSTMFTAAMPKAFFSVLFPTAAMCLLVYLEYFDSATVDIGFQYYAEVPNSRLKHLFPNWIRMPLNTFVNIGYVIMGSYWCAMTTISYEKKVVSEIDSYLFYIFNFMGCAYGPIQALRILSQLHKFSVLDQWYTLPFFMWVFIWGMYLKYGWSLVRAQILMIISFSSYALVLLHPHGFEATLGIHIALAVVGALISWHKYPQAKALSPFIGAVLCCAGFVGLKLLDLQLPSYHSIFKLISGHFLSKLCDIYQVHFVNKFFYSITLARLNEGKKKKE</sequence>
<evidence type="ECO:0000256" key="1">
    <source>
        <dbReference type="SAM" id="Phobius"/>
    </source>
</evidence>
<dbReference type="EMBL" id="JAEAOA010001942">
    <property type="protein sequence ID" value="KAK3581237.1"/>
    <property type="molecule type" value="Genomic_DNA"/>
</dbReference>
<evidence type="ECO:0000313" key="2">
    <source>
        <dbReference type="EMBL" id="KAK3581237.1"/>
    </source>
</evidence>
<comment type="caution">
    <text evidence="2">The sequence shown here is derived from an EMBL/GenBank/DDBJ whole genome shotgun (WGS) entry which is preliminary data.</text>
</comment>
<feature type="transmembrane region" description="Helical" evidence="1">
    <location>
        <begin position="244"/>
        <end position="263"/>
    </location>
</feature>
<keyword evidence="1" id="KW-0472">Membrane</keyword>
<reference evidence="2" key="1">
    <citation type="journal article" date="2021" name="Genome Biol. Evol.">
        <title>A High-Quality Reference Genome for a Parasitic Bivalve with Doubly Uniparental Inheritance (Bivalvia: Unionida).</title>
        <authorList>
            <person name="Smith C.H."/>
        </authorList>
    </citation>
    <scope>NUCLEOTIDE SEQUENCE</scope>
    <source>
        <strain evidence="2">CHS0354</strain>
    </source>
</reference>
<keyword evidence="1" id="KW-1133">Transmembrane helix</keyword>
<name>A0AAE0VLH1_9BIVA</name>
<keyword evidence="3" id="KW-1185">Reference proteome</keyword>
<dbReference type="PANTHER" id="PTHR15066">
    <property type="entry name" value="TRANSMEMBRANE PROTEIN 187"/>
    <property type="match status" value="1"/>
</dbReference>
<organism evidence="2 3">
    <name type="scientific">Potamilus streckersoni</name>
    <dbReference type="NCBI Taxonomy" id="2493646"/>
    <lineage>
        <taxon>Eukaryota</taxon>
        <taxon>Metazoa</taxon>
        <taxon>Spiralia</taxon>
        <taxon>Lophotrochozoa</taxon>
        <taxon>Mollusca</taxon>
        <taxon>Bivalvia</taxon>
        <taxon>Autobranchia</taxon>
        <taxon>Heteroconchia</taxon>
        <taxon>Palaeoheterodonta</taxon>
        <taxon>Unionida</taxon>
        <taxon>Unionoidea</taxon>
        <taxon>Unionidae</taxon>
        <taxon>Ambleminae</taxon>
        <taxon>Lampsilini</taxon>
        <taxon>Potamilus</taxon>
    </lineage>
</organism>
<gene>
    <name evidence="2" type="ORF">CHS0354_032956</name>
</gene>
<proteinExistence type="predicted"/>
<feature type="transmembrane region" description="Helical" evidence="1">
    <location>
        <begin position="106"/>
        <end position="126"/>
    </location>
</feature>
<dbReference type="PANTHER" id="PTHR15066:SF0">
    <property type="entry name" value="TRANSMEMBRANE PROTEIN 187"/>
    <property type="match status" value="1"/>
</dbReference>
<reference evidence="2" key="2">
    <citation type="journal article" date="2021" name="Genome Biol. Evol.">
        <title>Developing a high-quality reference genome for a parasitic bivalve with doubly uniparental inheritance (Bivalvia: Unionida).</title>
        <authorList>
            <person name="Smith C.H."/>
        </authorList>
    </citation>
    <scope>NUCLEOTIDE SEQUENCE</scope>
    <source>
        <strain evidence="2">CHS0354</strain>
        <tissue evidence="2">Mantle</tissue>
    </source>
</reference>
<feature type="transmembrane region" description="Helical" evidence="1">
    <location>
        <begin position="51"/>
        <end position="71"/>
    </location>
</feature>
<reference evidence="2" key="3">
    <citation type="submission" date="2023-05" db="EMBL/GenBank/DDBJ databases">
        <authorList>
            <person name="Smith C.H."/>
        </authorList>
    </citation>
    <scope>NUCLEOTIDE SEQUENCE</scope>
    <source>
        <strain evidence="2">CHS0354</strain>
        <tissue evidence="2">Mantle</tissue>
    </source>
</reference>
<protein>
    <submittedName>
        <fullName evidence="2">Uncharacterized protein</fullName>
    </submittedName>
</protein>
<feature type="transmembrane region" description="Helical" evidence="1">
    <location>
        <begin position="138"/>
        <end position="158"/>
    </location>
</feature>
<dbReference type="Proteomes" id="UP001195483">
    <property type="component" value="Unassembled WGS sequence"/>
</dbReference>
<keyword evidence="1" id="KW-0812">Transmembrane</keyword>
<dbReference type="GO" id="GO:0030133">
    <property type="term" value="C:transport vesicle"/>
    <property type="evidence" value="ECO:0007669"/>
    <property type="project" value="TreeGrafter"/>
</dbReference>
<dbReference type="AlphaFoldDB" id="A0AAE0VLH1"/>
<evidence type="ECO:0000313" key="3">
    <source>
        <dbReference type="Proteomes" id="UP001195483"/>
    </source>
</evidence>
<dbReference type="Pfam" id="PF15100">
    <property type="entry name" value="TMEM187"/>
    <property type="match status" value="1"/>
</dbReference>
<feature type="transmembrane region" description="Helical" evidence="1">
    <location>
        <begin position="170"/>
        <end position="186"/>
    </location>
</feature>